<dbReference type="InterPro" id="IPR003661">
    <property type="entry name" value="HisK_dim/P_dom"/>
</dbReference>
<dbReference type="InterPro" id="IPR029151">
    <property type="entry name" value="Sensor-like_sf"/>
</dbReference>
<dbReference type="SMART" id="SM00388">
    <property type="entry name" value="HisKA"/>
    <property type="match status" value="1"/>
</dbReference>
<dbReference type="PANTHER" id="PTHR43065:SF22">
    <property type="entry name" value="HISTIDINE KINASE"/>
    <property type="match status" value="1"/>
</dbReference>
<dbReference type="GO" id="GO:0005886">
    <property type="term" value="C:plasma membrane"/>
    <property type="evidence" value="ECO:0007669"/>
    <property type="project" value="UniProtKB-SubCell"/>
</dbReference>
<dbReference type="InterPro" id="IPR005467">
    <property type="entry name" value="His_kinase_dom"/>
</dbReference>
<evidence type="ECO:0000313" key="16">
    <source>
        <dbReference type="Proteomes" id="UP000886689"/>
    </source>
</evidence>
<comment type="caution">
    <text evidence="15">The sequence shown here is derived from an EMBL/GenBank/DDBJ whole genome shotgun (WGS) entry which is preliminary data.</text>
</comment>
<evidence type="ECO:0000256" key="12">
    <source>
        <dbReference type="SAM" id="Phobius"/>
    </source>
</evidence>
<evidence type="ECO:0000256" key="4">
    <source>
        <dbReference type="ARBA" id="ARBA00022475"/>
    </source>
</evidence>
<dbReference type="Gene3D" id="6.10.340.10">
    <property type="match status" value="1"/>
</dbReference>
<keyword evidence="10 12" id="KW-0472">Membrane</keyword>
<comment type="subcellular location">
    <subcellularLocation>
        <location evidence="2">Cell membrane</location>
        <topology evidence="2">Multi-pass membrane protein</topology>
    </subcellularLocation>
</comment>
<evidence type="ECO:0000256" key="2">
    <source>
        <dbReference type="ARBA" id="ARBA00004651"/>
    </source>
</evidence>
<reference evidence="15" key="1">
    <citation type="submission" date="2020-10" db="EMBL/GenBank/DDBJ databases">
        <title>Connecting structure to function with the recovery of over 1000 high-quality activated sludge metagenome-assembled genomes encoding full-length rRNA genes using long-read sequencing.</title>
        <authorList>
            <person name="Singleton C.M."/>
            <person name="Petriglieri F."/>
            <person name="Kristensen J.M."/>
            <person name="Kirkegaard R.H."/>
            <person name="Michaelsen T.Y."/>
            <person name="Andersen M.H."/>
            <person name="Karst S.M."/>
            <person name="Dueholm M.S."/>
            <person name="Nielsen P.H."/>
            <person name="Albertsen M."/>
        </authorList>
    </citation>
    <scope>NUCLEOTIDE SEQUENCE</scope>
    <source>
        <strain evidence="15">Hirt_18-Q3-R61-65_BATAC.395</strain>
    </source>
</reference>
<evidence type="ECO:0000259" key="13">
    <source>
        <dbReference type="PROSITE" id="PS50109"/>
    </source>
</evidence>
<dbReference type="InterPro" id="IPR004358">
    <property type="entry name" value="Sig_transdc_His_kin-like_C"/>
</dbReference>
<dbReference type="SUPFAM" id="SSF103190">
    <property type="entry name" value="Sensory domain-like"/>
    <property type="match status" value="1"/>
</dbReference>
<evidence type="ECO:0000256" key="9">
    <source>
        <dbReference type="ARBA" id="ARBA00022989"/>
    </source>
</evidence>
<feature type="domain" description="HAMP" evidence="14">
    <location>
        <begin position="357"/>
        <end position="410"/>
    </location>
</feature>
<feature type="transmembrane region" description="Helical" evidence="12">
    <location>
        <begin position="20"/>
        <end position="41"/>
    </location>
</feature>
<evidence type="ECO:0000256" key="6">
    <source>
        <dbReference type="ARBA" id="ARBA00022679"/>
    </source>
</evidence>
<evidence type="ECO:0000259" key="14">
    <source>
        <dbReference type="PROSITE" id="PS50885"/>
    </source>
</evidence>
<keyword evidence="8" id="KW-0418">Kinase</keyword>
<dbReference type="Pfam" id="PF17202">
    <property type="entry name" value="sCache_3_3"/>
    <property type="match status" value="1"/>
</dbReference>
<dbReference type="SMART" id="SM00387">
    <property type="entry name" value="HATPase_c"/>
    <property type="match status" value="1"/>
</dbReference>
<dbReference type="Gene3D" id="1.10.287.130">
    <property type="match status" value="1"/>
</dbReference>
<dbReference type="GO" id="GO:0000155">
    <property type="term" value="F:phosphorelay sensor kinase activity"/>
    <property type="evidence" value="ECO:0007669"/>
    <property type="project" value="InterPro"/>
</dbReference>
<dbReference type="EMBL" id="JADJUC010000004">
    <property type="protein sequence ID" value="MBK8523704.1"/>
    <property type="molecule type" value="Genomic_DNA"/>
</dbReference>
<dbReference type="Gene3D" id="3.30.565.10">
    <property type="entry name" value="Histidine kinase-like ATPase, C-terminal domain"/>
    <property type="match status" value="1"/>
</dbReference>
<keyword evidence="6" id="KW-0808">Transferase</keyword>
<dbReference type="CDD" id="cd00082">
    <property type="entry name" value="HisKA"/>
    <property type="match status" value="1"/>
</dbReference>
<evidence type="ECO:0000256" key="1">
    <source>
        <dbReference type="ARBA" id="ARBA00000085"/>
    </source>
</evidence>
<dbReference type="CDD" id="cd06225">
    <property type="entry name" value="HAMP"/>
    <property type="match status" value="1"/>
</dbReference>
<dbReference type="InterPro" id="IPR036097">
    <property type="entry name" value="HisK_dim/P_sf"/>
</dbReference>
<dbReference type="PRINTS" id="PR00344">
    <property type="entry name" value="BCTRLSENSOR"/>
</dbReference>
<dbReference type="Proteomes" id="UP000886689">
    <property type="component" value="Unassembled WGS sequence"/>
</dbReference>
<gene>
    <name evidence="15" type="ORF">IPL58_06035</name>
</gene>
<sequence length="682" mass="75226">MNPFSWLRALFRASVKAKLLSLALAPLLLGFPLIVAVVWYWSNTSYHQLLTYKVGSDLVTAHEYFDRVIRNVGISVEALADGHRLREALERGDRLNISEEIGHSRRRHRLDFMYVLDAKGRVLHASAAQPLSKANSHWPVVQAALKGKSGSVIDIYDGTALDAIDPSLRERAAINIVPTDQAAPDSRTTEERGMLIHAAAPIFDAAGKVIGVLEGGMLLNGNLDFVDTINAIVYRDGSLPLGSKGTATLFLGDTRIATNVRLFEDERALGTRVSQKVRDFVLNDGNTWLDTAFVVNDFYVSGYEPVLDSFGQRVGMLYVGFLEAPFRTAKENTLKMIFAVFAFISLVGCAWSLKWASEVMHPISLMNRTIVRIDRGDVTSRVGETGSRDELGRLAVEFDQLLDVLAEKRNELQRWANELDGKVKERTLALEQANVELRQAQRQLVTSEKLAAIGELTAGVAHEINNPIAVIQGNLDVLREVLGAQTLPVEQEIRLIAEQVHRIRIIVTKLLQFARPGEFAGYVEEVDVSAVLADCLVLAQHHLIKRNIEIIRRFGATQWVSLNRHELQQVLINLIVNAVQAMPEGGALTLETADWIVGNDCRGAVISVRDSGAGIAPEDMAKIFDPFFTTKKTEGTGLGLSISHSLIKRYGGNITVESTPMQGATFTVWLLTEPVYAGEEGH</sequence>
<keyword evidence="4" id="KW-1003">Cell membrane</keyword>
<dbReference type="Pfam" id="PF00512">
    <property type="entry name" value="HisKA"/>
    <property type="match status" value="1"/>
</dbReference>
<keyword evidence="11" id="KW-0175">Coiled coil</keyword>
<proteinExistence type="predicted"/>
<evidence type="ECO:0000313" key="15">
    <source>
        <dbReference type="EMBL" id="MBK8523704.1"/>
    </source>
</evidence>
<protein>
    <recommendedName>
        <fullName evidence="3">histidine kinase</fullName>
        <ecNumber evidence="3">2.7.13.3</ecNumber>
    </recommendedName>
</protein>
<dbReference type="InterPro" id="IPR033463">
    <property type="entry name" value="sCache_3"/>
</dbReference>
<dbReference type="SMART" id="SM00304">
    <property type="entry name" value="HAMP"/>
    <property type="match status" value="1"/>
</dbReference>
<dbReference type="AlphaFoldDB" id="A0A9D7K1N4"/>
<dbReference type="Gene3D" id="3.30.450.20">
    <property type="entry name" value="PAS domain"/>
    <property type="match status" value="1"/>
</dbReference>
<comment type="catalytic activity">
    <reaction evidence="1">
        <text>ATP + protein L-histidine = ADP + protein N-phospho-L-histidine.</text>
        <dbReference type="EC" id="2.7.13.3"/>
    </reaction>
</comment>
<dbReference type="SUPFAM" id="SSF158472">
    <property type="entry name" value="HAMP domain-like"/>
    <property type="match status" value="1"/>
</dbReference>
<evidence type="ECO:0000256" key="5">
    <source>
        <dbReference type="ARBA" id="ARBA00022553"/>
    </source>
</evidence>
<dbReference type="PANTHER" id="PTHR43065">
    <property type="entry name" value="SENSOR HISTIDINE KINASE"/>
    <property type="match status" value="1"/>
</dbReference>
<evidence type="ECO:0000256" key="3">
    <source>
        <dbReference type="ARBA" id="ARBA00012438"/>
    </source>
</evidence>
<evidence type="ECO:0000256" key="7">
    <source>
        <dbReference type="ARBA" id="ARBA00022692"/>
    </source>
</evidence>
<keyword evidence="9 12" id="KW-1133">Transmembrane helix</keyword>
<dbReference type="InterPro" id="IPR003660">
    <property type="entry name" value="HAMP_dom"/>
</dbReference>
<name>A0A9D7K1N4_9PROT</name>
<dbReference type="InterPro" id="IPR036890">
    <property type="entry name" value="HATPase_C_sf"/>
</dbReference>
<dbReference type="PROSITE" id="PS50109">
    <property type="entry name" value="HIS_KIN"/>
    <property type="match status" value="1"/>
</dbReference>
<dbReference type="SUPFAM" id="SSF55874">
    <property type="entry name" value="ATPase domain of HSP90 chaperone/DNA topoisomerase II/histidine kinase"/>
    <property type="match status" value="1"/>
</dbReference>
<dbReference type="Pfam" id="PF00672">
    <property type="entry name" value="HAMP"/>
    <property type="match status" value="1"/>
</dbReference>
<accession>A0A9D7K1N4</accession>
<feature type="coiled-coil region" evidence="11">
    <location>
        <begin position="398"/>
        <end position="450"/>
    </location>
</feature>
<organism evidence="15 16">
    <name type="scientific">Candidatus Proximibacter danicus</name>
    <dbReference type="NCBI Taxonomy" id="2954365"/>
    <lineage>
        <taxon>Bacteria</taxon>
        <taxon>Pseudomonadati</taxon>
        <taxon>Pseudomonadota</taxon>
        <taxon>Betaproteobacteria</taxon>
        <taxon>Candidatus Proximibacter</taxon>
    </lineage>
</organism>
<evidence type="ECO:0000256" key="11">
    <source>
        <dbReference type="SAM" id="Coils"/>
    </source>
</evidence>
<keyword evidence="5" id="KW-0597">Phosphoprotein</keyword>
<evidence type="ECO:0000256" key="10">
    <source>
        <dbReference type="ARBA" id="ARBA00023136"/>
    </source>
</evidence>
<keyword evidence="7 12" id="KW-0812">Transmembrane</keyword>
<dbReference type="Pfam" id="PF02518">
    <property type="entry name" value="HATPase_c"/>
    <property type="match status" value="1"/>
</dbReference>
<dbReference type="EC" id="2.7.13.3" evidence="3"/>
<feature type="transmembrane region" description="Helical" evidence="12">
    <location>
        <begin position="336"/>
        <end position="356"/>
    </location>
</feature>
<dbReference type="InterPro" id="IPR003594">
    <property type="entry name" value="HATPase_dom"/>
</dbReference>
<dbReference type="SUPFAM" id="SSF47384">
    <property type="entry name" value="Homodimeric domain of signal transducing histidine kinase"/>
    <property type="match status" value="1"/>
</dbReference>
<dbReference type="PROSITE" id="PS50885">
    <property type="entry name" value="HAMP"/>
    <property type="match status" value="1"/>
</dbReference>
<feature type="domain" description="Histidine kinase" evidence="13">
    <location>
        <begin position="459"/>
        <end position="674"/>
    </location>
</feature>
<evidence type="ECO:0000256" key="8">
    <source>
        <dbReference type="ARBA" id="ARBA00022777"/>
    </source>
</evidence>